<keyword evidence="3" id="KW-0804">Transcription</keyword>
<dbReference type="GO" id="GO:0003700">
    <property type="term" value="F:DNA-binding transcription factor activity"/>
    <property type="evidence" value="ECO:0007669"/>
    <property type="project" value="InterPro"/>
</dbReference>
<dbReference type="InterPro" id="IPR000524">
    <property type="entry name" value="Tscrpt_reg_HTH_GntR"/>
</dbReference>
<dbReference type="SMART" id="SM00345">
    <property type="entry name" value="HTH_GNTR"/>
    <property type="match status" value="1"/>
</dbReference>
<organism evidence="5 6">
    <name type="scientific">Actinomadura meyerae</name>
    <dbReference type="NCBI Taxonomy" id="240840"/>
    <lineage>
        <taxon>Bacteria</taxon>
        <taxon>Bacillati</taxon>
        <taxon>Actinomycetota</taxon>
        <taxon>Actinomycetes</taxon>
        <taxon>Streptosporangiales</taxon>
        <taxon>Thermomonosporaceae</taxon>
        <taxon>Actinomadura</taxon>
    </lineage>
</organism>
<dbReference type="OrthoDB" id="4338617at2"/>
<protein>
    <submittedName>
        <fullName evidence="5">Regulatory protein, gntR family</fullName>
    </submittedName>
</protein>
<dbReference type="SUPFAM" id="SSF46785">
    <property type="entry name" value="Winged helix' DNA-binding domain"/>
    <property type="match status" value="1"/>
</dbReference>
<evidence type="ECO:0000313" key="5">
    <source>
        <dbReference type="EMBL" id="SNS11556.1"/>
    </source>
</evidence>
<dbReference type="Pfam" id="PF00392">
    <property type="entry name" value="GntR"/>
    <property type="match status" value="1"/>
</dbReference>
<dbReference type="PANTHER" id="PTHR44846">
    <property type="entry name" value="MANNOSYL-D-GLYCERATE TRANSPORT/METABOLISM SYSTEM REPRESSOR MNGR-RELATED"/>
    <property type="match status" value="1"/>
</dbReference>
<dbReference type="Gene3D" id="1.10.10.10">
    <property type="entry name" value="Winged helix-like DNA-binding domain superfamily/Winged helix DNA-binding domain"/>
    <property type="match status" value="1"/>
</dbReference>
<keyword evidence="1" id="KW-0805">Transcription regulation</keyword>
<dbReference type="InterPro" id="IPR050679">
    <property type="entry name" value="Bact_HTH_transcr_reg"/>
</dbReference>
<dbReference type="GO" id="GO:0045892">
    <property type="term" value="P:negative regulation of DNA-templated transcription"/>
    <property type="evidence" value="ECO:0007669"/>
    <property type="project" value="TreeGrafter"/>
</dbReference>
<evidence type="ECO:0000256" key="2">
    <source>
        <dbReference type="ARBA" id="ARBA00023125"/>
    </source>
</evidence>
<proteinExistence type="predicted"/>
<dbReference type="RefSeq" id="WP_089323817.1">
    <property type="nucleotide sequence ID" value="NZ_FZOR01000001.1"/>
</dbReference>
<dbReference type="InterPro" id="IPR036390">
    <property type="entry name" value="WH_DNA-bd_sf"/>
</dbReference>
<evidence type="ECO:0000259" key="4">
    <source>
        <dbReference type="PROSITE" id="PS50949"/>
    </source>
</evidence>
<gene>
    <name evidence="5" type="ORF">SAMN05443665_100160</name>
</gene>
<reference evidence="5 6" key="1">
    <citation type="submission" date="2017-06" db="EMBL/GenBank/DDBJ databases">
        <authorList>
            <person name="Kim H.J."/>
            <person name="Triplett B.A."/>
        </authorList>
    </citation>
    <scope>NUCLEOTIDE SEQUENCE [LARGE SCALE GENOMIC DNA]</scope>
    <source>
        <strain evidence="5 6">DSM 44715</strain>
    </source>
</reference>
<evidence type="ECO:0000256" key="1">
    <source>
        <dbReference type="ARBA" id="ARBA00023015"/>
    </source>
</evidence>
<dbReference type="EMBL" id="FZOR01000001">
    <property type="protein sequence ID" value="SNS11556.1"/>
    <property type="molecule type" value="Genomic_DNA"/>
</dbReference>
<feature type="domain" description="HTH gntR-type" evidence="4">
    <location>
        <begin position="8"/>
        <end position="76"/>
    </location>
</feature>
<dbReference type="CDD" id="cd07377">
    <property type="entry name" value="WHTH_GntR"/>
    <property type="match status" value="1"/>
</dbReference>
<keyword evidence="2" id="KW-0238">DNA-binding</keyword>
<name>A0A239BUF5_9ACTN</name>
<dbReference type="AlphaFoldDB" id="A0A239BUF5"/>
<dbReference type="InterPro" id="IPR036388">
    <property type="entry name" value="WH-like_DNA-bd_sf"/>
</dbReference>
<evidence type="ECO:0000313" key="6">
    <source>
        <dbReference type="Proteomes" id="UP000198318"/>
    </source>
</evidence>
<dbReference type="Proteomes" id="UP000198318">
    <property type="component" value="Unassembled WGS sequence"/>
</dbReference>
<sequence>MMDLDGIDPLHVQLAAVLRKRIDDGTYPPRSKLPSISELCEESGLANTTVQKALTILKDEGRVRGVKGRGTFVLPQDESE</sequence>
<keyword evidence="6" id="KW-1185">Reference proteome</keyword>
<dbReference type="PANTHER" id="PTHR44846:SF1">
    <property type="entry name" value="MANNOSYL-D-GLYCERATE TRANSPORT_METABOLISM SYSTEM REPRESSOR MNGR-RELATED"/>
    <property type="match status" value="1"/>
</dbReference>
<evidence type="ECO:0000256" key="3">
    <source>
        <dbReference type="ARBA" id="ARBA00023163"/>
    </source>
</evidence>
<dbReference type="PROSITE" id="PS50949">
    <property type="entry name" value="HTH_GNTR"/>
    <property type="match status" value="1"/>
</dbReference>
<accession>A0A239BUF5</accession>
<dbReference type="GO" id="GO:0003677">
    <property type="term" value="F:DNA binding"/>
    <property type="evidence" value="ECO:0007669"/>
    <property type="project" value="UniProtKB-KW"/>
</dbReference>